<evidence type="ECO:0000313" key="2">
    <source>
        <dbReference type="Proteomes" id="UP000248840"/>
    </source>
</evidence>
<protein>
    <submittedName>
        <fullName evidence="1">Uncharacterized protein</fullName>
    </submittedName>
</protein>
<gene>
    <name evidence="1" type="ORF">CLV55_105196</name>
</gene>
<sequence length="63" mass="7368">MLKPTQYIFGLLKKIKIIIQCHTMFQTPLKKKIYYNKSFISKKAVVLTTALQKKESLSITLHQ</sequence>
<dbReference type="AlphaFoldDB" id="A0A328YIR2"/>
<reference evidence="1 2" key="1">
    <citation type="submission" date="2018-06" db="EMBL/GenBank/DDBJ databases">
        <title>Genomic Encyclopedia of Archaeal and Bacterial Type Strains, Phase II (KMG-II): from individual species to whole genera.</title>
        <authorList>
            <person name="Goeker M."/>
        </authorList>
    </citation>
    <scope>NUCLEOTIDE SEQUENCE [LARGE SCALE GENOMIC DNA]</scope>
    <source>
        <strain evidence="1 2">DSM 25663</strain>
    </source>
</reference>
<keyword evidence="2" id="KW-1185">Reference proteome</keyword>
<name>A0A328YIR2_9FLAO</name>
<comment type="caution">
    <text evidence="1">The sequence shown here is derived from an EMBL/GenBank/DDBJ whole genome shotgun (WGS) entry which is preliminary data.</text>
</comment>
<evidence type="ECO:0000313" key="1">
    <source>
        <dbReference type="EMBL" id="RAR72625.1"/>
    </source>
</evidence>
<dbReference type="EMBL" id="QLSZ01000005">
    <property type="protein sequence ID" value="RAR72625.1"/>
    <property type="molecule type" value="Genomic_DNA"/>
</dbReference>
<organism evidence="1 2">
    <name type="scientific">Flavobacterium aciduliphilum</name>
    <dbReference type="NCBI Taxonomy" id="1101402"/>
    <lineage>
        <taxon>Bacteria</taxon>
        <taxon>Pseudomonadati</taxon>
        <taxon>Bacteroidota</taxon>
        <taxon>Flavobacteriia</taxon>
        <taxon>Flavobacteriales</taxon>
        <taxon>Flavobacteriaceae</taxon>
        <taxon>Flavobacterium</taxon>
    </lineage>
</organism>
<accession>A0A328YIR2</accession>
<proteinExistence type="predicted"/>
<dbReference type="Proteomes" id="UP000248840">
    <property type="component" value="Unassembled WGS sequence"/>
</dbReference>